<evidence type="ECO:0000256" key="1">
    <source>
        <dbReference type="SAM" id="Phobius"/>
    </source>
</evidence>
<proteinExistence type="predicted"/>
<dbReference type="AlphaFoldDB" id="A0A1R4HCF3"/>
<accession>A0A1R4HCF3</accession>
<sequence length="155" mass="17046">MAVLLSLVLVGINRSCPSLPPIYYCTTTVIRLLIIYIAVVIFLTLNPWILPNSDVALGFLTWDMLAHAGAYAGLSVVLMLAFIRRGHALMITAMVVLACGLSGIFMEYCQYWFTATRQLSLHDAAANFSGAILGAVVFWGIRTFAFITRPRSITQ</sequence>
<reference evidence="3" key="1">
    <citation type="submission" date="2017-02" db="EMBL/GenBank/DDBJ databases">
        <authorList>
            <person name="Daims H."/>
        </authorList>
    </citation>
    <scope>NUCLEOTIDE SEQUENCE [LARGE SCALE GENOMIC DNA]</scope>
</reference>
<evidence type="ECO:0008006" key="4">
    <source>
        <dbReference type="Google" id="ProtNLM"/>
    </source>
</evidence>
<gene>
    <name evidence="2" type="ORF">CRENPOLYSF2_370037</name>
</gene>
<feature type="transmembrane region" description="Helical" evidence="1">
    <location>
        <begin position="125"/>
        <end position="147"/>
    </location>
</feature>
<feature type="transmembrane region" description="Helical" evidence="1">
    <location>
        <begin position="65"/>
        <end position="83"/>
    </location>
</feature>
<organism evidence="2 3">
    <name type="scientific">Crenothrix polyspora</name>
    <dbReference type="NCBI Taxonomy" id="360316"/>
    <lineage>
        <taxon>Bacteria</taxon>
        <taxon>Pseudomonadati</taxon>
        <taxon>Pseudomonadota</taxon>
        <taxon>Gammaproteobacteria</taxon>
        <taxon>Methylococcales</taxon>
        <taxon>Crenotrichaceae</taxon>
        <taxon>Crenothrix</taxon>
    </lineage>
</organism>
<keyword evidence="1" id="KW-1133">Transmembrane helix</keyword>
<dbReference type="EMBL" id="FUKJ01000301">
    <property type="protein sequence ID" value="SJM93932.1"/>
    <property type="molecule type" value="Genomic_DNA"/>
</dbReference>
<feature type="transmembrane region" description="Helical" evidence="1">
    <location>
        <begin position="90"/>
        <end position="113"/>
    </location>
</feature>
<evidence type="ECO:0000313" key="3">
    <source>
        <dbReference type="Proteomes" id="UP000195442"/>
    </source>
</evidence>
<dbReference type="NCBIfam" id="NF037970">
    <property type="entry name" value="vanZ_1"/>
    <property type="match status" value="1"/>
</dbReference>
<dbReference type="Proteomes" id="UP000195442">
    <property type="component" value="Unassembled WGS sequence"/>
</dbReference>
<name>A0A1R4HCF3_9GAMM</name>
<feature type="transmembrane region" description="Helical" evidence="1">
    <location>
        <begin position="21"/>
        <end position="45"/>
    </location>
</feature>
<dbReference type="RefSeq" id="WP_179210256.1">
    <property type="nucleotide sequence ID" value="NZ_FUKJ01000301.1"/>
</dbReference>
<protein>
    <recommendedName>
        <fullName evidence="4">VanZ-like domain-containing protein</fullName>
    </recommendedName>
</protein>
<keyword evidence="1" id="KW-0472">Membrane</keyword>
<evidence type="ECO:0000313" key="2">
    <source>
        <dbReference type="EMBL" id="SJM93932.1"/>
    </source>
</evidence>
<keyword evidence="3" id="KW-1185">Reference proteome</keyword>
<keyword evidence="1" id="KW-0812">Transmembrane</keyword>